<gene>
    <name evidence="2" type="ORF">EJB05_30335</name>
</gene>
<dbReference type="Gramene" id="TVU20740">
    <property type="protein sequence ID" value="TVU20740"/>
    <property type="gene ID" value="EJB05_30335"/>
</dbReference>
<feature type="non-terminal residue" evidence="2">
    <location>
        <position position="255"/>
    </location>
</feature>
<dbReference type="GO" id="GO:0006355">
    <property type="term" value="P:regulation of DNA-templated transcription"/>
    <property type="evidence" value="ECO:0007669"/>
    <property type="project" value="InterPro"/>
</dbReference>
<reference evidence="2 3" key="1">
    <citation type="journal article" date="2019" name="Sci. Rep.">
        <title>A high-quality genome of Eragrostis curvula grass provides insights into Poaceae evolution and supports new strategies to enhance forage quality.</title>
        <authorList>
            <person name="Carballo J."/>
            <person name="Santos B.A.C.M."/>
            <person name="Zappacosta D."/>
            <person name="Garbus I."/>
            <person name="Selva J.P."/>
            <person name="Gallo C.A."/>
            <person name="Diaz A."/>
            <person name="Albertini E."/>
            <person name="Caccamo M."/>
            <person name="Echenique V."/>
        </authorList>
    </citation>
    <scope>NUCLEOTIDE SEQUENCE [LARGE SCALE GENOMIC DNA]</scope>
    <source>
        <strain evidence="3">cv. Victoria</strain>
        <tissue evidence="2">Leaf</tissue>
    </source>
</reference>
<proteinExistence type="predicted"/>
<dbReference type="OrthoDB" id="618331at2759"/>
<dbReference type="InterPro" id="IPR039928">
    <property type="entry name" value="LNK"/>
</dbReference>
<organism evidence="2 3">
    <name type="scientific">Eragrostis curvula</name>
    <name type="common">weeping love grass</name>
    <dbReference type="NCBI Taxonomy" id="38414"/>
    <lineage>
        <taxon>Eukaryota</taxon>
        <taxon>Viridiplantae</taxon>
        <taxon>Streptophyta</taxon>
        <taxon>Embryophyta</taxon>
        <taxon>Tracheophyta</taxon>
        <taxon>Spermatophyta</taxon>
        <taxon>Magnoliopsida</taxon>
        <taxon>Liliopsida</taxon>
        <taxon>Poales</taxon>
        <taxon>Poaceae</taxon>
        <taxon>PACMAD clade</taxon>
        <taxon>Chloridoideae</taxon>
        <taxon>Eragrostideae</taxon>
        <taxon>Eragrostidinae</taxon>
        <taxon>Eragrostis</taxon>
    </lineage>
</organism>
<sequence>MQVASPKAKHRIHQPVYKPLCSLSRLLNMHRSMMARIWVKFNMLISLFPSYGYPTFPTISLVSNIQAEGQNKPAAMSYRTLTDSPIHSSSIEKSQDTPSRNVTMTPHENIEKLRPRQQMLAGSGSDTVVPQTYSPRNRNPDSLGSLIVIDENVNTVFLPELIPSSHEEVHKSSVISDDPFIEENKYYEFQDALGKAIYYSPLVGYQNSTMPFETVCLVWLIVQQSDKLLVTEVALTRLLEMKMKPQKMIVQVEEK</sequence>
<evidence type="ECO:0000313" key="2">
    <source>
        <dbReference type="EMBL" id="TVU20740.1"/>
    </source>
</evidence>
<dbReference type="PANTHER" id="PTHR33334">
    <property type="entry name" value="PROTEIN LNK1"/>
    <property type="match status" value="1"/>
</dbReference>
<keyword evidence="3" id="KW-1185">Reference proteome</keyword>
<comment type="caution">
    <text evidence="2">The sequence shown here is derived from an EMBL/GenBank/DDBJ whole genome shotgun (WGS) entry which is preliminary data.</text>
</comment>
<dbReference type="GO" id="GO:0007623">
    <property type="term" value="P:circadian rhythm"/>
    <property type="evidence" value="ECO:0007669"/>
    <property type="project" value="InterPro"/>
</dbReference>
<dbReference type="AlphaFoldDB" id="A0A5J9UC22"/>
<dbReference type="EMBL" id="RWGY01000026">
    <property type="protein sequence ID" value="TVU20740.1"/>
    <property type="molecule type" value="Genomic_DNA"/>
</dbReference>
<evidence type="ECO:0000313" key="3">
    <source>
        <dbReference type="Proteomes" id="UP000324897"/>
    </source>
</evidence>
<feature type="region of interest" description="Disordered" evidence="1">
    <location>
        <begin position="116"/>
        <end position="141"/>
    </location>
</feature>
<dbReference type="Proteomes" id="UP000324897">
    <property type="component" value="Unassembled WGS sequence"/>
</dbReference>
<protein>
    <submittedName>
        <fullName evidence="2">Uncharacterized protein</fullName>
    </submittedName>
</protein>
<accession>A0A5J9UC22</accession>
<name>A0A5J9UC22_9POAL</name>
<feature type="compositionally biased region" description="Polar residues" evidence="1">
    <location>
        <begin position="124"/>
        <end position="141"/>
    </location>
</feature>
<feature type="region of interest" description="Disordered" evidence="1">
    <location>
        <begin position="84"/>
        <end position="103"/>
    </location>
</feature>
<dbReference type="PANTHER" id="PTHR33334:SF5">
    <property type="entry name" value="PROTEIN LNK2"/>
    <property type="match status" value="1"/>
</dbReference>
<evidence type="ECO:0000256" key="1">
    <source>
        <dbReference type="SAM" id="MobiDB-lite"/>
    </source>
</evidence>